<protein>
    <submittedName>
        <fullName evidence="1">Uncharacterized protein</fullName>
    </submittedName>
</protein>
<dbReference type="InterPro" id="IPR036291">
    <property type="entry name" value="NAD(P)-bd_dom_sf"/>
</dbReference>
<dbReference type="Proteomes" id="UP001500689">
    <property type="component" value="Unassembled WGS sequence"/>
</dbReference>
<reference evidence="2" key="1">
    <citation type="journal article" date="2019" name="Int. J. Syst. Evol. Microbiol.">
        <title>The Global Catalogue of Microorganisms (GCM) 10K type strain sequencing project: providing services to taxonomists for standard genome sequencing and annotation.</title>
        <authorList>
            <consortium name="The Broad Institute Genomics Platform"/>
            <consortium name="The Broad Institute Genome Sequencing Center for Infectious Disease"/>
            <person name="Wu L."/>
            <person name="Ma J."/>
        </authorList>
    </citation>
    <scope>NUCLEOTIDE SEQUENCE [LARGE SCALE GENOMIC DNA]</scope>
    <source>
        <strain evidence="2">JCM 16898</strain>
    </source>
</reference>
<proteinExistence type="predicted"/>
<evidence type="ECO:0000313" key="1">
    <source>
        <dbReference type="EMBL" id="GAA3567905.1"/>
    </source>
</evidence>
<name>A0ABP6XJ49_9PSEU</name>
<accession>A0ABP6XJ49</accession>
<dbReference type="SUPFAM" id="SSF51735">
    <property type="entry name" value="NAD(P)-binding Rossmann-fold domains"/>
    <property type="match status" value="1"/>
</dbReference>
<organism evidence="1 2">
    <name type="scientific">Amycolatopsis ultiminotia</name>
    <dbReference type="NCBI Taxonomy" id="543629"/>
    <lineage>
        <taxon>Bacteria</taxon>
        <taxon>Bacillati</taxon>
        <taxon>Actinomycetota</taxon>
        <taxon>Actinomycetes</taxon>
        <taxon>Pseudonocardiales</taxon>
        <taxon>Pseudonocardiaceae</taxon>
        <taxon>Amycolatopsis</taxon>
    </lineage>
</organism>
<sequence length="70" mass="7464">MRRTPGLTLYPVKAGLAGLDDVAAAHRRAVEQAGPIDVLFNNSGGPAPAKALEIPLSRPGRSRSRPWCCR</sequence>
<evidence type="ECO:0000313" key="2">
    <source>
        <dbReference type="Proteomes" id="UP001500689"/>
    </source>
</evidence>
<keyword evidence="2" id="KW-1185">Reference proteome</keyword>
<dbReference type="EMBL" id="BAAAZN010000014">
    <property type="protein sequence ID" value="GAA3567905.1"/>
    <property type="molecule type" value="Genomic_DNA"/>
</dbReference>
<comment type="caution">
    <text evidence="1">The sequence shown here is derived from an EMBL/GenBank/DDBJ whole genome shotgun (WGS) entry which is preliminary data.</text>
</comment>
<gene>
    <name evidence="1" type="ORF">GCM10022222_59800</name>
</gene>
<dbReference type="Gene3D" id="3.40.50.720">
    <property type="entry name" value="NAD(P)-binding Rossmann-like Domain"/>
    <property type="match status" value="1"/>
</dbReference>